<keyword evidence="3" id="KW-1185">Reference proteome</keyword>
<dbReference type="SMART" id="SM00257">
    <property type="entry name" value="LysM"/>
    <property type="match status" value="1"/>
</dbReference>
<dbReference type="InterPro" id="IPR018392">
    <property type="entry name" value="LysM"/>
</dbReference>
<accession>A0A0A7HAL1</accession>
<evidence type="ECO:0000259" key="1">
    <source>
        <dbReference type="PROSITE" id="PS51782"/>
    </source>
</evidence>
<evidence type="ECO:0000313" key="3">
    <source>
        <dbReference type="Proteomes" id="UP000031071"/>
    </source>
</evidence>
<protein>
    <submittedName>
        <fullName evidence="2">Peptidoglycan-binding protein LysM</fullName>
    </submittedName>
</protein>
<dbReference type="InterPro" id="IPR052196">
    <property type="entry name" value="Bact_Kbp"/>
</dbReference>
<dbReference type="GeneID" id="23680860"/>
<dbReference type="PANTHER" id="PTHR34700">
    <property type="entry name" value="POTASSIUM BINDING PROTEIN KBP"/>
    <property type="match status" value="1"/>
</dbReference>
<dbReference type="Gene3D" id="3.10.350.10">
    <property type="entry name" value="LysM domain"/>
    <property type="match status" value="1"/>
</dbReference>
<gene>
    <name evidence="2" type="ORF">ArV1_019</name>
</gene>
<evidence type="ECO:0000313" key="2">
    <source>
        <dbReference type="EMBL" id="AIZ01707.1"/>
    </source>
</evidence>
<dbReference type="OrthoDB" id="7630at10239"/>
<proteinExistence type="predicted"/>
<dbReference type="PROSITE" id="PS51782">
    <property type="entry name" value="LYSM"/>
    <property type="match status" value="1"/>
</dbReference>
<reference evidence="2 3" key="1">
    <citation type="submission" date="2014-10" db="EMBL/GenBank/DDBJ databases">
        <title>Genome of vB_ArtM-ArV1 - first myovirus infecting Arthrobacter sp.</title>
        <authorList>
            <person name="Simoliunas E."/>
            <person name="Kaliniene L."/>
            <person name="Stasilo M."/>
            <person name="Meskys R."/>
        </authorList>
    </citation>
    <scope>NUCLEOTIDE SEQUENCE [LARGE SCALE GENOMIC DNA]</scope>
</reference>
<dbReference type="SUPFAM" id="SSF54106">
    <property type="entry name" value="LysM domain"/>
    <property type="match status" value="1"/>
</dbReference>
<feature type="domain" description="LysM" evidence="1">
    <location>
        <begin position="170"/>
        <end position="220"/>
    </location>
</feature>
<dbReference type="RefSeq" id="YP_009126053.1">
    <property type="nucleotide sequence ID" value="NC_026606.1"/>
</dbReference>
<name>A0A0A7HAL1_9CAUD</name>
<dbReference type="Pfam" id="PF01476">
    <property type="entry name" value="LysM"/>
    <property type="match status" value="1"/>
</dbReference>
<dbReference type="Proteomes" id="UP000031071">
    <property type="component" value="Segment"/>
</dbReference>
<dbReference type="KEGG" id="vg:23680860"/>
<organism evidence="2 3">
    <name type="scientific">Arthrobacter phage vB_ArtM-ArV1</name>
    <dbReference type="NCBI Taxonomy" id="1566993"/>
    <lineage>
        <taxon>Viruses</taxon>
        <taxon>Duplodnaviria</taxon>
        <taxon>Heunggongvirae</taxon>
        <taxon>Uroviricota</taxon>
        <taxon>Caudoviricetes</taxon>
        <taxon>Klausavirus</taxon>
        <taxon>Klausavirus ArV1</taxon>
    </lineage>
</organism>
<dbReference type="InterPro" id="IPR036779">
    <property type="entry name" value="LysM_dom_sf"/>
</dbReference>
<dbReference type="EMBL" id="KM879463">
    <property type="protein sequence ID" value="AIZ01707.1"/>
    <property type="molecule type" value="Genomic_DNA"/>
</dbReference>
<dbReference type="PANTHER" id="PTHR34700:SF4">
    <property type="entry name" value="PHAGE-LIKE ELEMENT PBSX PROTEIN XKDP"/>
    <property type="match status" value="1"/>
</dbReference>
<sequence length="222" mass="24783">MVSILVQKPQYWHTMRVITDNGFQGSMNSTPVVFTYSDVAKYGQIEREGKKAISRLVSPGLRQLSFTHTVASLDYQQTVEPIVQRFTNLSAAGVRVRFPNGSGPFEQPCWWVIKGLDVNVIRRALDNSISHAQLSWTLEEHVDVTANQIKPRPVPKAPVVAPQPVAAPSRTYRVVSGDCLWNIAVRFFGNGARWPEIYNLNRAVIGGNPNLIFPGQVYRIPG</sequence>
<dbReference type="CDD" id="cd00118">
    <property type="entry name" value="LysM"/>
    <property type="match status" value="1"/>
</dbReference>